<dbReference type="PROSITE" id="PS50801">
    <property type="entry name" value="STAS"/>
    <property type="match status" value="1"/>
</dbReference>
<evidence type="ECO:0000313" key="4">
    <source>
        <dbReference type="EMBL" id="WBW49992.1"/>
    </source>
</evidence>
<dbReference type="EMBL" id="CP115667">
    <property type="protein sequence ID" value="WBW49992.1"/>
    <property type="molecule type" value="Genomic_DNA"/>
</dbReference>
<dbReference type="PANTHER" id="PTHR33495">
    <property type="entry name" value="ANTI-SIGMA FACTOR ANTAGONIST TM_1081-RELATED-RELATED"/>
    <property type="match status" value="1"/>
</dbReference>
<accession>A0ABY7QTD2</accession>
<dbReference type="SUPFAM" id="SSF52091">
    <property type="entry name" value="SpoIIaa-like"/>
    <property type="match status" value="1"/>
</dbReference>
<evidence type="ECO:0000256" key="2">
    <source>
        <dbReference type="RuleBase" id="RU003749"/>
    </source>
</evidence>
<dbReference type="InterPro" id="IPR003658">
    <property type="entry name" value="Anti-sigma_ant"/>
</dbReference>
<keyword evidence="5" id="KW-1185">Reference proteome</keyword>
<dbReference type="Gene3D" id="3.30.750.24">
    <property type="entry name" value="STAS domain"/>
    <property type="match status" value="1"/>
</dbReference>
<proteinExistence type="inferred from homology"/>
<reference evidence="4 5" key="1">
    <citation type="submission" date="2023-01" db="EMBL/GenBank/DDBJ databases">
        <authorList>
            <person name="Lee S.H."/>
            <person name="Jung H.S."/>
            <person name="Yun J.U."/>
        </authorList>
    </citation>
    <scope>NUCLEOTIDE SEQUENCE [LARGE SCALE GENOMIC DNA]</scope>
    <source>
        <strain evidence="4 5">CBA3646</strain>
    </source>
</reference>
<comment type="similarity">
    <text evidence="1 2">Belongs to the anti-sigma-factor antagonist family.</text>
</comment>
<protein>
    <recommendedName>
        <fullName evidence="2">Anti-sigma factor antagonist</fullName>
    </recommendedName>
</protein>
<dbReference type="InterPro" id="IPR002645">
    <property type="entry name" value="STAS_dom"/>
</dbReference>
<dbReference type="PANTHER" id="PTHR33495:SF2">
    <property type="entry name" value="ANTI-SIGMA FACTOR ANTAGONIST TM_1081-RELATED"/>
    <property type="match status" value="1"/>
</dbReference>
<dbReference type="NCBIfam" id="TIGR00377">
    <property type="entry name" value="ant_ant_sig"/>
    <property type="match status" value="1"/>
</dbReference>
<sequence length="102" mass="11541">MAFTVKFENKDTWIIMPQGELDISATEGFKNDVIQNYNEDKKDLLLDFKDLDYLDSTGLGSLISILNTIKDDGHTVTIQNVKPSIKKLFVITKLDTVFKIGD</sequence>
<dbReference type="Proteomes" id="UP001210339">
    <property type="component" value="Chromosome"/>
</dbReference>
<dbReference type="CDD" id="cd07043">
    <property type="entry name" value="STAS_anti-anti-sigma_factors"/>
    <property type="match status" value="1"/>
</dbReference>
<organism evidence="4 5">
    <name type="scientific">Peptoniphilus equinus</name>
    <dbReference type="NCBI Taxonomy" id="3016343"/>
    <lineage>
        <taxon>Bacteria</taxon>
        <taxon>Bacillati</taxon>
        <taxon>Bacillota</taxon>
        <taxon>Tissierellia</taxon>
        <taxon>Tissierellales</taxon>
        <taxon>Peptoniphilaceae</taxon>
        <taxon>Peptoniphilus</taxon>
    </lineage>
</organism>
<feature type="domain" description="STAS" evidence="3">
    <location>
        <begin position="14"/>
        <end position="102"/>
    </location>
</feature>
<evidence type="ECO:0000259" key="3">
    <source>
        <dbReference type="PROSITE" id="PS50801"/>
    </source>
</evidence>
<dbReference type="Pfam" id="PF01740">
    <property type="entry name" value="STAS"/>
    <property type="match status" value="1"/>
</dbReference>
<evidence type="ECO:0000256" key="1">
    <source>
        <dbReference type="ARBA" id="ARBA00009013"/>
    </source>
</evidence>
<gene>
    <name evidence="4" type="ORF">O6R05_00035</name>
</gene>
<name>A0ABY7QTD2_9FIRM</name>
<dbReference type="RefSeq" id="WP_271191523.1">
    <property type="nucleotide sequence ID" value="NZ_CP115667.1"/>
</dbReference>
<evidence type="ECO:0000313" key="5">
    <source>
        <dbReference type="Proteomes" id="UP001210339"/>
    </source>
</evidence>
<dbReference type="InterPro" id="IPR036513">
    <property type="entry name" value="STAS_dom_sf"/>
</dbReference>